<protein>
    <recommendedName>
        <fullName evidence="4">DUF927 domain-containing protein</fullName>
    </recommendedName>
</protein>
<accession>A0A2G8RGJ9</accession>
<organism evidence="2 3">
    <name type="scientific">Puniceibacterium antarcticum</name>
    <dbReference type="NCBI Taxonomy" id="1206336"/>
    <lineage>
        <taxon>Bacteria</taxon>
        <taxon>Pseudomonadati</taxon>
        <taxon>Pseudomonadota</taxon>
        <taxon>Alphaproteobacteria</taxon>
        <taxon>Rhodobacterales</taxon>
        <taxon>Paracoccaceae</taxon>
        <taxon>Puniceibacterium</taxon>
    </lineage>
</organism>
<evidence type="ECO:0000313" key="2">
    <source>
        <dbReference type="EMBL" id="PIL20531.1"/>
    </source>
</evidence>
<keyword evidence="3" id="KW-1185">Reference proteome</keyword>
<evidence type="ECO:0000256" key="1">
    <source>
        <dbReference type="SAM" id="MobiDB-lite"/>
    </source>
</evidence>
<dbReference type="EMBL" id="AWWI01000060">
    <property type="protein sequence ID" value="PIL20531.1"/>
    <property type="molecule type" value="Genomic_DNA"/>
</dbReference>
<dbReference type="OrthoDB" id="7208869at2"/>
<name>A0A2G8RGJ9_9RHOB</name>
<feature type="region of interest" description="Disordered" evidence="1">
    <location>
        <begin position="1"/>
        <end position="100"/>
    </location>
</feature>
<feature type="region of interest" description="Disordered" evidence="1">
    <location>
        <begin position="655"/>
        <end position="674"/>
    </location>
</feature>
<evidence type="ECO:0008006" key="4">
    <source>
        <dbReference type="Google" id="ProtNLM"/>
    </source>
</evidence>
<proteinExistence type="predicted"/>
<gene>
    <name evidence="2" type="ORF">P775_08355</name>
</gene>
<dbReference type="RefSeq" id="WP_099910479.1">
    <property type="nucleotide sequence ID" value="NZ_AWWI01000060.1"/>
</dbReference>
<feature type="compositionally biased region" description="Basic and acidic residues" evidence="1">
    <location>
        <begin position="665"/>
        <end position="674"/>
    </location>
</feature>
<comment type="caution">
    <text evidence="2">The sequence shown here is derived from an EMBL/GenBank/DDBJ whole genome shotgun (WGS) entry which is preliminary data.</text>
</comment>
<dbReference type="AlphaFoldDB" id="A0A2G8RGJ9"/>
<reference evidence="2 3" key="1">
    <citation type="submission" date="2013-09" db="EMBL/GenBank/DDBJ databases">
        <title>Genome sequencing of Phaeobacter antarcticus sp. nov. SM1211.</title>
        <authorList>
            <person name="Zhang X.-Y."/>
            <person name="Liu C."/>
            <person name="Chen X.-L."/>
            <person name="Xie B.-B."/>
            <person name="Qin Q.-L."/>
            <person name="Rong J.-C."/>
            <person name="Zhang Y.-Z."/>
        </authorList>
    </citation>
    <scope>NUCLEOTIDE SEQUENCE [LARGE SCALE GENOMIC DNA]</scope>
    <source>
        <strain evidence="2 3">SM1211</strain>
    </source>
</reference>
<dbReference type="Proteomes" id="UP000231259">
    <property type="component" value="Unassembled WGS sequence"/>
</dbReference>
<evidence type="ECO:0000313" key="3">
    <source>
        <dbReference type="Proteomes" id="UP000231259"/>
    </source>
</evidence>
<sequence>MTTPEYPTNDGWLENQGRASYRPQLVPTEDDLRDALENAPPAPGGQSEGKTDERNDGSGNGDEGRGVQSGAGAEHAPSYQGNGAGGGRSRKRGELFDDSPVTPLGVRGKFAYYLDALGQLRAIDNHNAQNIMGLFGHAMPRLCFNFPQWENTAEKGDPPIMQKKKNRFDQTTAAMTMWAAASECGVFSPDNAVRGVGAWQDEDGGLVYHMGDAVLHKGEQLKPGRIGPHIYPAASPIPHPDLGASEKDPAPDILDTLRSWNWAVPDLHPQIALGMIAAQMLCGALDWRPVFWLTASASAGKSEFQKLISMLHGEGGLVQSTDVTKSGITSQLGQSSLPVAVDELEPGDERSSKERDLITLARVAASGGQWFRGSADQTGVGGKVYSAFLFSSILIPGIMKPQDVQRLIKLDMQPLDRGIAKLNLKPRTWRARGVRLKAHLIARWGTWDARLSAWRHALELQGITNRDADNWGTVLAMADMACQERIATPEEMEPLARKVAFQVASESPDTANDAEAMLLYLMGQQFDVYRRGQRFTVAQWVAAGAALPGADKGLVSEAYVDAEDYRKMVNRHLGNAGMRVYVEGSEPSLFIANKPIQGLQDLFHGSDWAGGVWKQSAARVPGAVAVDQPRTLNRIQTRGYIIPLKAIPGMMSFPSERVAQQPDVRPSDEIEDFR</sequence>